<dbReference type="InterPro" id="IPR022644">
    <property type="entry name" value="De-COase2_N"/>
</dbReference>
<keyword evidence="11" id="KW-0620">Polyamine biosynthesis</keyword>
<keyword evidence="8" id="KW-0460">Magnesium</keyword>
<evidence type="ECO:0000256" key="15">
    <source>
        <dbReference type="PIRSR" id="PIRSR600183-50"/>
    </source>
</evidence>
<dbReference type="PRINTS" id="PR01180">
    <property type="entry name" value="ARGDCRBXLASE"/>
</dbReference>
<evidence type="ECO:0000256" key="14">
    <source>
        <dbReference type="PIRSR" id="PIRSR001336-50"/>
    </source>
</evidence>
<evidence type="ECO:0000256" key="4">
    <source>
        <dbReference type="ARBA" id="ARBA00008357"/>
    </source>
</evidence>
<evidence type="ECO:0000256" key="8">
    <source>
        <dbReference type="ARBA" id="ARBA00022842"/>
    </source>
</evidence>
<evidence type="ECO:0000259" key="17">
    <source>
        <dbReference type="Pfam" id="PF17810"/>
    </source>
</evidence>
<keyword evidence="9 14" id="KW-0663">Pyridoxal phosphate</keyword>
<feature type="domain" description="Arginine decarboxylase helical bundle" evidence="17">
    <location>
        <begin position="352"/>
        <end position="424"/>
    </location>
</feature>
<dbReference type="GO" id="GO:0033388">
    <property type="term" value="P:putrescine biosynthetic process from arginine"/>
    <property type="evidence" value="ECO:0007669"/>
    <property type="project" value="TreeGrafter"/>
</dbReference>
<dbReference type="Gene3D" id="3.20.20.10">
    <property type="entry name" value="Alanine racemase"/>
    <property type="match status" value="1"/>
</dbReference>
<sequence length="603" mass="68944">MNSKYGIDIWSDGNFFIEDGLAKINHDCKPSIISIVKKIRKQGFKGPLLLRFPHITKKQIKTLYTTFNSSIKEYDYKGKFNAVFPLKVNQLPNFVHPLTSAGKKYNYGLEAGSKAELIIAMTYNNLGSPITINGFKDKEMIHLCFIAKSMGHNITIIIEGLNELEMIIEVLNESKLESPNIGLRVRLHSGGSGLWAKSGGINSKFGLTSTEILEAYELMEENDLVDYLTMIHFHIGSAMNSIKPLKKALRESGHIYAELKNLGAINLSSINIGGGLAVEYSAYERTRFYSLSEFANDVVFTLKEIAKQKGVDEPNIFTESGRFISAASTVLITPVLELFSAEYELSHLKFKDKNPPLIQELHDLFKDMTKKTAYEFMHDSIDHMESLLTLFDLGYIDLQDRSNAEILTHQIIKKAISLLQIDDYEELKKFDKNIQEKYLLNFSLFQSLPDYWGINQEFPIMPITHLDKKPTRSASLWDITCDSDGEIPFDMKKPLYLHDVNLNKEDYFLGFFNVGAYQDTLGMKHNLFSHPTEVNVVFKDGEVHLEKILESQKIIDILEDIDYDTDEIKAILNKNLAPKIYTELEKYLNQNSYLKTIWSYYDE</sequence>
<dbReference type="RefSeq" id="WP_046998417.1">
    <property type="nucleotide sequence ID" value="NZ_JAIW01000050.1"/>
</dbReference>
<dbReference type="AlphaFoldDB" id="A0A0G9KRI7"/>
<dbReference type="Gene3D" id="2.40.37.10">
    <property type="entry name" value="Lyase, Ornithine Decarboxylase, Chain A, domain 1"/>
    <property type="match status" value="1"/>
</dbReference>
<evidence type="ECO:0000256" key="3">
    <source>
        <dbReference type="ARBA" id="ARBA00002257"/>
    </source>
</evidence>
<evidence type="ECO:0000256" key="11">
    <source>
        <dbReference type="ARBA" id="ARBA00023115"/>
    </source>
</evidence>
<dbReference type="InterPro" id="IPR000183">
    <property type="entry name" value="Orn/DAP/Arg_de-COase"/>
</dbReference>
<dbReference type="PANTHER" id="PTHR43295">
    <property type="entry name" value="ARGININE DECARBOXYLASE"/>
    <property type="match status" value="1"/>
</dbReference>
<comment type="cofactor">
    <cofactor evidence="1 14">
        <name>pyridoxal 5'-phosphate</name>
        <dbReference type="ChEBI" id="CHEBI:597326"/>
    </cofactor>
</comment>
<evidence type="ECO:0000256" key="5">
    <source>
        <dbReference type="ARBA" id="ARBA00012426"/>
    </source>
</evidence>
<proteinExistence type="inferred from homology"/>
<comment type="similarity">
    <text evidence="4">Belongs to the Orn/Lys/Arg decarboxylase class-II family. SpeA subfamily.</text>
</comment>
<dbReference type="GO" id="GO:0008792">
    <property type="term" value="F:arginine decarboxylase activity"/>
    <property type="evidence" value="ECO:0007669"/>
    <property type="project" value="UniProtKB-UniRule"/>
</dbReference>
<evidence type="ECO:0000313" key="19">
    <source>
        <dbReference type="Proteomes" id="UP000035154"/>
    </source>
</evidence>
<dbReference type="InterPro" id="IPR029066">
    <property type="entry name" value="PLP-binding_barrel"/>
</dbReference>
<feature type="active site" description="Proton donor" evidence="15">
    <location>
        <position position="481"/>
    </location>
</feature>
<dbReference type="GO" id="GO:0006527">
    <property type="term" value="P:L-arginine catabolic process"/>
    <property type="evidence" value="ECO:0007669"/>
    <property type="project" value="InterPro"/>
</dbReference>
<dbReference type="Gene3D" id="1.10.287.3440">
    <property type="match status" value="1"/>
</dbReference>
<gene>
    <name evidence="18" type="ORF">AF80_07160</name>
</gene>
<dbReference type="Pfam" id="PF02784">
    <property type="entry name" value="Orn_Arg_deC_N"/>
    <property type="match status" value="1"/>
</dbReference>
<dbReference type="PANTHER" id="PTHR43295:SF9">
    <property type="entry name" value="BIOSYNTHETIC ARGININE DECARBOXYLASE"/>
    <property type="match status" value="1"/>
</dbReference>
<comment type="caution">
    <text evidence="18">The sequence shown here is derived from an EMBL/GenBank/DDBJ whole genome shotgun (WGS) entry which is preliminary data.</text>
</comment>
<evidence type="ECO:0000256" key="9">
    <source>
        <dbReference type="ARBA" id="ARBA00022898"/>
    </source>
</evidence>
<comment type="cofactor">
    <cofactor evidence="2">
        <name>Mg(2+)</name>
        <dbReference type="ChEBI" id="CHEBI:18420"/>
    </cofactor>
</comment>
<feature type="domain" description="Orn/DAP/Arg decarboxylase 2 N-terminal" evidence="16">
    <location>
        <begin position="75"/>
        <end position="326"/>
    </location>
</feature>
<dbReference type="EC" id="4.1.1.19" evidence="5 13"/>
<reference evidence="18 19" key="1">
    <citation type="submission" date="2014-01" db="EMBL/GenBank/DDBJ databases">
        <title>Development of a Comparative Genomic Fingerprinting Assay for High Resolution Genotyping of Arcobacter butzleri.</title>
        <authorList>
            <person name="Webb A.L."/>
            <person name="Inglis G.D."/>
            <person name="Kruczkiewicz P."/>
            <person name="Selinger L.B."/>
            <person name="Taboada E.N."/>
        </authorList>
    </citation>
    <scope>NUCLEOTIDE SEQUENCE [LARGE SCALE GENOMIC DNA]</scope>
    <source>
        <strain evidence="18 19">L355</strain>
    </source>
</reference>
<dbReference type="EMBL" id="JAIW01000050">
    <property type="protein sequence ID" value="KLE09177.1"/>
    <property type="molecule type" value="Genomic_DNA"/>
</dbReference>
<evidence type="ECO:0000256" key="6">
    <source>
        <dbReference type="ARBA" id="ARBA00022723"/>
    </source>
</evidence>
<dbReference type="InterPro" id="IPR002985">
    <property type="entry name" value="Arg_decrbxlase"/>
</dbReference>
<dbReference type="Gene3D" id="1.20.58.930">
    <property type="match status" value="1"/>
</dbReference>
<feature type="modified residue" description="N6-(pyridoxal phosphate)lysine" evidence="14">
    <location>
        <position position="87"/>
    </location>
</feature>
<organism evidence="18 19">
    <name type="scientific">Aliarcobacter butzleri L355</name>
    <dbReference type="NCBI Taxonomy" id="1447263"/>
    <lineage>
        <taxon>Bacteria</taxon>
        <taxon>Pseudomonadati</taxon>
        <taxon>Campylobacterota</taxon>
        <taxon>Epsilonproteobacteria</taxon>
        <taxon>Campylobacterales</taxon>
        <taxon>Arcobacteraceae</taxon>
        <taxon>Aliarcobacter</taxon>
    </lineage>
</organism>
<evidence type="ECO:0000313" key="18">
    <source>
        <dbReference type="EMBL" id="KLE09177.1"/>
    </source>
</evidence>
<keyword evidence="6" id="KW-0479">Metal-binding</keyword>
<keyword evidence="10" id="KW-0745">Spermidine biosynthesis</keyword>
<name>A0A0G9KRI7_9BACT</name>
<keyword evidence="12" id="KW-0456">Lyase</keyword>
<dbReference type="PATRIC" id="fig|1447263.3.peg.1399"/>
<evidence type="ECO:0000256" key="2">
    <source>
        <dbReference type="ARBA" id="ARBA00001946"/>
    </source>
</evidence>
<dbReference type="NCBIfam" id="NF003763">
    <property type="entry name" value="PRK05354.1"/>
    <property type="match status" value="1"/>
</dbReference>
<dbReference type="NCBIfam" id="TIGR01273">
    <property type="entry name" value="speA"/>
    <property type="match status" value="1"/>
</dbReference>
<dbReference type="CDD" id="cd06830">
    <property type="entry name" value="PLPDE_III_ADC"/>
    <property type="match status" value="1"/>
</dbReference>
<dbReference type="SUPFAM" id="SSF51419">
    <property type="entry name" value="PLP-binding barrel"/>
    <property type="match status" value="1"/>
</dbReference>
<evidence type="ECO:0000256" key="7">
    <source>
        <dbReference type="ARBA" id="ARBA00022793"/>
    </source>
</evidence>
<evidence type="ECO:0000256" key="10">
    <source>
        <dbReference type="ARBA" id="ARBA00023066"/>
    </source>
</evidence>
<dbReference type="InterPro" id="IPR040634">
    <property type="entry name" value="Arg_decarb_HB"/>
</dbReference>
<comment type="function">
    <text evidence="3">Catalyzes the biosynthesis of agmatine from arginine.</text>
</comment>
<evidence type="ECO:0000256" key="13">
    <source>
        <dbReference type="NCBIfam" id="TIGR01273"/>
    </source>
</evidence>
<accession>A0A0G9KRI7</accession>
<dbReference type="GO" id="GO:0008295">
    <property type="term" value="P:spermidine biosynthetic process"/>
    <property type="evidence" value="ECO:0007669"/>
    <property type="project" value="UniProtKB-UniRule"/>
</dbReference>
<dbReference type="Pfam" id="PF17810">
    <property type="entry name" value="Arg_decarb_HB"/>
    <property type="match status" value="1"/>
</dbReference>
<dbReference type="Proteomes" id="UP000035154">
    <property type="component" value="Unassembled WGS sequence"/>
</dbReference>
<evidence type="ECO:0000256" key="1">
    <source>
        <dbReference type="ARBA" id="ARBA00001933"/>
    </source>
</evidence>
<dbReference type="InterPro" id="IPR009006">
    <property type="entry name" value="Ala_racemase/Decarboxylase_C"/>
</dbReference>
<dbReference type="PIRSF" id="PIRSF001336">
    <property type="entry name" value="Arg_decrbxlase"/>
    <property type="match status" value="1"/>
</dbReference>
<dbReference type="SUPFAM" id="SSF50621">
    <property type="entry name" value="Alanine racemase C-terminal domain-like"/>
    <property type="match status" value="1"/>
</dbReference>
<dbReference type="InterPro" id="IPR022653">
    <property type="entry name" value="De-COase2_pyr-phos_BS"/>
</dbReference>
<dbReference type="PRINTS" id="PR01179">
    <property type="entry name" value="ODADCRBXLASE"/>
</dbReference>
<evidence type="ECO:0000259" key="16">
    <source>
        <dbReference type="Pfam" id="PF02784"/>
    </source>
</evidence>
<dbReference type="PROSITE" id="PS00878">
    <property type="entry name" value="ODR_DC_2_1"/>
    <property type="match status" value="1"/>
</dbReference>
<protein>
    <recommendedName>
        <fullName evidence="5 13">Arginine decarboxylase</fullName>
        <ecNumber evidence="5 13">4.1.1.19</ecNumber>
    </recommendedName>
</protein>
<keyword evidence="7" id="KW-0210">Decarboxylase</keyword>
<evidence type="ECO:0000256" key="12">
    <source>
        <dbReference type="ARBA" id="ARBA00023239"/>
    </source>
</evidence>
<dbReference type="GO" id="GO:0046872">
    <property type="term" value="F:metal ion binding"/>
    <property type="evidence" value="ECO:0007669"/>
    <property type="project" value="UniProtKB-KW"/>
</dbReference>